<feature type="domain" description="HTH gntR-type" evidence="4">
    <location>
        <begin position="6"/>
        <end position="73"/>
    </location>
</feature>
<dbReference type="InterPro" id="IPR036390">
    <property type="entry name" value="WH_DNA-bd_sf"/>
</dbReference>
<gene>
    <name evidence="5" type="ORF">DD235_16215</name>
</gene>
<dbReference type="Proteomes" id="UP000245212">
    <property type="component" value="Unassembled WGS sequence"/>
</dbReference>
<evidence type="ECO:0000256" key="1">
    <source>
        <dbReference type="ARBA" id="ARBA00023015"/>
    </source>
</evidence>
<dbReference type="InterPro" id="IPR000524">
    <property type="entry name" value="Tscrpt_reg_HTH_GntR"/>
</dbReference>
<evidence type="ECO:0000313" key="6">
    <source>
        <dbReference type="Proteomes" id="UP000245212"/>
    </source>
</evidence>
<dbReference type="InterPro" id="IPR008920">
    <property type="entry name" value="TF_FadR/GntR_C"/>
</dbReference>
<dbReference type="EMBL" id="QETA01000009">
    <property type="protein sequence ID" value="PWF21093.1"/>
    <property type="molecule type" value="Genomic_DNA"/>
</dbReference>
<protein>
    <submittedName>
        <fullName evidence="5">GntR family transcriptional regulator</fullName>
    </submittedName>
</protein>
<sequence>MARHRSVSSPDLVDRIAQDIQCGHYGPGSWLKQIDLQTRYSAPRPEVRKALDQLALKRLIEHIPNRGYHVHVPDSERLDKIRDIRILLECGAATQVIEHITPAQINQIRQLAERFAELVETGTLMEQYEANLRFHRAIYALCPNDELVRLIQEIRSGMPSAPTTQWRTHARILQSAQEHFGIVDALAAGDLPRLQQLIAQHISQSGT</sequence>
<dbReference type="PANTHER" id="PTHR43537">
    <property type="entry name" value="TRANSCRIPTIONAL REGULATOR, GNTR FAMILY"/>
    <property type="match status" value="1"/>
</dbReference>
<dbReference type="InterPro" id="IPR036388">
    <property type="entry name" value="WH-like_DNA-bd_sf"/>
</dbReference>
<dbReference type="Pfam" id="PF07729">
    <property type="entry name" value="FCD"/>
    <property type="match status" value="1"/>
</dbReference>
<dbReference type="SMART" id="SM00895">
    <property type="entry name" value="FCD"/>
    <property type="match status" value="1"/>
</dbReference>
<dbReference type="InterPro" id="IPR011711">
    <property type="entry name" value="GntR_C"/>
</dbReference>
<evidence type="ECO:0000256" key="2">
    <source>
        <dbReference type="ARBA" id="ARBA00023125"/>
    </source>
</evidence>
<keyword evidence="2" id="KW-0238">DNA-binding</keyword>
<evidence type="ECO:0000256" key="3">
    <source>
        <dbReference type="ARBA" id="ARBA00023163"/>
    </source>
</evidence>
<reference evidence="6" key="1">
    <citation type="submission" date="2018-05" db="EMBL/GenBank/DDBJ databases">
        <authorList>
            <person name="Li Y."/>
        </authorList>
    </citation>
    <scope>NUCLEOTIDE SEQUENCE [LARGE SCALE GENOMIC DNA]</scope>
    <source>
        <strain evidence="6">3d-2-2</strain>
    </source>
</reference>
<dbReference type="SUPFAM" id="SSF48008">
    <property type="entry name" value="GntR ligand-binding domain-like"/>
    <property type="match status" value="1"/>
</dbReference>
<name>A0A2V1K034_9BURK</name>
<dbReference type="Pfam" id="PF00392">
    <property type="entry name" value="GntR"/>
    <property type="match status" value="1"/>
</dbReference>
<dbReference type="SUPFAM" id="SSF46785">
    <property type="entry name" value="Winged helix' DNA-binding domain"/>
    <property type="match status" value="1"/>
</dbReference>
<organism evidence="5 6">
    <name type="scientific">Corticimicrobacter populi</name>
    <dbReference type="NCBI Taxonomy" id="2175229"/>
    <lineage>
        <taxon>Bacteria</taxon>
        <taxon>Pseudomonadati</taxon>
        <taxon>Pseudomonadota</taxon>
        <taxon>Betaproteobacteria</taxon>
        <taxon>Burkholderiales</taxon>
        <taxon>Alcaligenaceae</taxon>
        <taxon>Corticimicrobacter</taxon>
    </lineage>
</organism>
<evidence type="ECO:0000313" key="5">
    <source>
        <dbReference type="EMBL" id="PWF21093.1"/>
    </source>
</evidence>
<dbReference type="Gene3D" id="1.10.10.10">
    <property type="entry name" value="Winged helix-like DNA-binding domain superfamily/Winged helix DNA-binding domain"/>
    <property type="match status" value="1"/>
</dbReference>
<proteinExistence type="predicted"/>
<dbReference type="PANTHER" id="PTHR43537:SF5">
    <property type="entry name" value="UXU OPERON TRANSCRIPTIONAL REGULATOR"/>
    <property type="match status" value="1"/>
</dbReference>
<dbReference type="Gene3D" id="1.20.120.530">
    <property type="entry name" value="GntR ligand-binding domain-like"/>
    <property type="match status" value="1"/>
</dbReference>
<comment type="caution">
    <text evidence="5">The sequence shown here is derived from an EMBL/GenBank/DDBJ whole genome shotgun (WGS) entry which is preliminary data.</text>
</comment>
<keyword evidence="6" id="KW-1185">Reference proteome</keyword>
<keyword evidence="1" id="KW-0805">Transcription regulation</keyword>
<dbReference type="RefSeq" id="WP_109063187.1">
    <property type="nucleotide sequence ID" value="NZ_QETA01000009.1"/>
</dbReference>
<evidence type="ECO:0000259" key="4">
    <source>
        <dbReference type="PROSITE" id="PS50949"/>
    </source>
</evidence>
<accession>A0A2V1K034</accession>
<dbReference type="GO" id="GO:0003700">
    <property type="term" value="F:DNA-binding transcription factor activity"/>
    <property type="evidence" value="ECO:0007669"/>
    <property type="project" value="InterPro"/>
</dbReference>
<dbReference type="PROSITE" id="PS50949">
    <property type="entry name" value="HTH_GNTR"/>
    <property type="match status" value="1"/>
</dbReference>
<dbReference type="AlphaFoldDB" id="A0A2V1K034"/>
<dbReference type="GO" id="GO:0003677">
    <property type="term" value="F:DNA binding"/>
    <property type="evidence" value="ECO:0007669"/>
    <property type="project" value="UniProtKB-KW"/>
</dbReference>
<dbReference type="SMART" id="SM00345">
    <property type="entry name" value="HTH_GNTR"/>
    <property type="match status" value="1"/>
</dbReference>
<keyword evidence="3" id="KW-0804">Transcription</keyword>